<dbReference type="EMBL" id="JAXOVC010000011">
    <property type="protein sequence ID" value="KAK4495806.1"/>
    <property type="molecule type" value="Genomic_DNA"/>
</dbReference>
<reference evidence="3 4" key="1">
    <citation type="journal article" date="2023" name="G3 (Bethesda)">
        <title>A chromosome-level genome assembly of Zasmidium syzygii isolated from banana leaves.</title>
        <authorList>
            <person name="van Westerhoven A.C."/>
            <person name="Mehrabi R."/>
            <person name="Talebi R."/>
            <person name="Steentjes M.B.F."/>
            <person name="Corcolon B."/>
            <person name="Chong P.A."/>
            <person name="Kema G.H.J."/>
            <person name="Seidl M.F."/>
        </authorList>
    </citation>
    <scope>NUCLEOTIDE SEQUENCE [LARGE SCALE GENOMIC DNA]</scope>
    <source>
        <strain evidence="3 4">P124</strain>
    </source>
</reference>
<feature type="compositionally biased region" description="Pro residues" evidence="1">
    <location>
        <begin position="214"/>
        <end position="225"/>
    </location>
</feature>
<dbReference type="CDD" id="cd00201">
    <property type="entry name" value="WW"/>
    <property type="match status" value="1"/>
</dbReference>
<dbReference type="SUPFAM" id="SSF51045">
    <property type="entry name" value="WW domain"/>
    <property type="match status" value="1"/>
</dbReference>
<keyword evidence="4" id="KW-1185">Reference proteome</keyword>
<dbReference type="Pfam" id="PF00397">
    <property type="entry name" value="WW"/>
    <property type="match status" value="1"/>
</dbReference>
<evidence type="ECO:0000259" key="2">
    <source>
        <dbReference type="PROSITE" id="PS50020"/>
    </source>
</evidence>
<gene>
    <name evidence="3" type="ORF">PRZ48_013074</name>
</gene>
<comment type="caution">
    <text evidence="3">The sequence shown here is derived from an EMBL/GenBank/DDBJ whole genome shotgun (WGS) entry which is preliminary data.</text>
</comment>
<dbReference type="PROSITE" id="PS50020">
    <property type="entry name" value="WW_DOMAIN_2"/>
    <property type="match status" value="1"/>
</dbReference>
<dbReference type="Gene3D" id="2.20.70.10">
    <property type="match status" value="1"/>
</dbReference>
<feature type="domain" description="WW" evidence="2">
    <location>
        <begin position="176"/>
        <end position="210"/>
    </location>
</feature>
<dbReference type="PROSITE" id="PS01159">
    <property type="entry name" value="WW_DOMAIN_1"/>
    <property type="match status" value="1"/>
</dbReference>
<proteinExistence type="predicted"/>
<organism evidence="3 4">
    <name type="scientific">Zasmidium cellare</name>
    <name type="common">Wine cellar mold</name>
    <name type="synonym">Racodium cellare</name>
    <dbReference type="NCBI Taxonomy" id="395010"/>
    <lineage>
        <taxon>Eukaryota</taxon>
        <taxon>Fungi</taxon>
        <taxon>Dikarya</taxon>
        <taxon>Ascomycota</taxon>
        <taxon>Pezizomycotina</taxon>
        <taxon>Dothideomycetes</taxon>
        <taxon>Dothideomycetidae</taxon>
        <taxon>Mycosphaerellales</taxon>
        <taxon>Mycosphaerellaceae</taxon>
        <taxon>Zasmidium</taxon>
    </lineage>
</organism>
<name>A0ABR0E3K8_ZASCE</name>
<protein>
    <recommendedName>
        <fullName evidence="2">WW domain-containing protein</fullName>
    </recommendedName>
</protein>
<dbReference type="Proteomes" id="UP001305779">
    <property type="component" value="Unassembled WGS sequence"/>
</dbReference>
<evidence type="ECO:0000256" key="1">
    <source>
        <dbReference type="SAM" id="MobiDB-lite"/>
    </source>
</evidence>
<evidence type="ECO:0000313" key="4">
    <source>
        <dbReference type="Proteomes" id="UP001305779"/>
    </source>
</evidence>
<sequence length="336" mass="36930">MAANNTSTAQGSAPSSYSPSDPFWHTPGIMCNTCSQKRWLDCDFAQGGAPCNNCKHFCGGNTRHECKSTSKSWRDTLLHMAGEALASRKSTAVPDPKDRGEGVPMQHIPAQQLGPRPSNTPPALPQGIQQDAFEAFRVPRPNAQGVARRQRVSHTAYATHGYAPPPPPPPPPPSVLSVPMGWYWLWDHTSRRPYFVQNMTGRTQWERPTAVAQAPPPPPPLPMPSTPSVAFASPRLQAQPSPRNDRPNHAVAAPARDTRPPSPLAPGQKRGRSPDQDEDGGQTRLKRPRNDQGVAGQARDTQRIIPLFQGQKRERSSDEDEDEEAGNQKRLKREDD</sequence>
<feature type="region of interest" description="Disordered" evidence="1">
    <location>
        <begin position="87"/>
        <end position="126"/>
    </location>
</feature>
<feature type="region of interest" description="Disordered" evidence="1">
    <location>
        <begin position="208"/>
        <end position="336"/>
    </location>
</feature>
<dbReference type="InterPro" id="IPR001202">
    <property type="entry name" value="WW_dom"/>
</dbReference>
<evidence type="ECO:0000313" key="3">
    <source>
        <dbReference type="EMBL" id="KAK4495806.1"/>
    </source>
</evidence>
<accession>A0ABR0E3K8</accession>
<dbReference type="InterPro" id="IPR036020">
    <property type="entry name" value="WW_dom_sf"/>
</dbReference>